<dbReference type="EMBL" id="LUGH01000438">
    <property type="protein sequence ID" value="OBZ85063.1"/>
    <property type="molecule type" value="Genomic_DNA"/>
</dbReference>
<dbReference type="InParanoid" id="A0A1C7N7F6"/>
<dbReference type="Proteomes" id="UP000093000">
    <property type="component" value="Unassembled WGS sequence"/>
</dbReference>
<sequence>MVYSKSLLSIAFAALLAQAQAQSSIQAASVSMADASSSMISEAFQMMKDINLAHFKQEESLQDQIDEQMEVAFNPVSFKASRSAFKPLAVKITEEDDEEGSDKESKSETAEEDEEEEGSSEESNEENTEEAADENAKEVSEETTEAESELENLDQNKFNAAAVASSSMASAVSSAVASGSTESPRLLISLSATAGHSSVASSLAKPSSPVKNVNANSKSNGQVMRASMGATAGAIILTAAAAFF</sequence>
<feature type="region of interest" description="Disordered" evidence="1">
    <location>
        <begin position="92"/>
        <end position="152"/>
    </location>
</feature>
<feature type="chain" id="PRO_5008889523" evidence="2">
    <location>
        <begin position="22"/>
        <end position="244"/>
    </location>
</feature>
<evidence type="ECO:0000313" key="4">
    <source>
        <dbReference type="Proteomes" id="UP000093000"/>
    </source>
</evidence>
<evidence type="ECO:0000313" key="3">
    <source>
        <dbReference type="EMBL" id="OBZ85063.1"/>
    </source>
</evidence>
<evidence type="ECO:0000256" key="1">
    <source>
        <dbReference type="SAM" id="MobiDB-lite"/>
    </source>
</evidence>
<accession>A0A1C7N7F6</accession>
<dbReference type="AlphaFoldDB" id="A0A1C7N7F6"/>
<evidence type="ECO:0000256" key="2">
    <source>
        <dbReference type="SAM" id="SignalP"/>
    </source>
</evidence>
<reference evidence="3 4" key="1">
    <citation type="submission" date="2016-03" db="EMBL/GenBank/DDBJ databases">
        <title>Choanephora cucurbitarum.</title>
        <authorList>
            <person name="Min B."/>
            <person name="Park H."/>
            <person name="Park J.-H."/>
            <person name="Shin H.-D."/>
            <person name="Choi I.-G."/>
        </authorList>
    </citation>
    <scope>NUCLEOTIDE SEQUENCE [LARGE SCALE GENOMIC DNA]</scope>
    <source>
        <strain evidence="3 4">KUS-F28377</strain>
    </source>
</reference>
<keyword evidence="4" id="KW-1185">Reference proteome</keyword>
<organism evidence="3 4">
    <name type="scientific">Choanephora cucurbitarum</name>
    <dbReference type="NCBI Taxonomy" id="101091"/>
    <lineage>
        <taxon>Eukaryota</taxon>
        <taxon>Fungi</taxon>
        <taxon>Fungi incertae sedis</taxon>
        <taxon>Mucoromycota</taxon>
        <taxon>Mucoromycotina</taxon>
        <taxon>Mucoromycetes</taxon>
        <taxon>Mucorales</taxon>
        <taxon>Mucorineae</taxon>
        <taxon>Choanephoraceae</taxon>
        <taxon>Choanephoroideae</taxon>
        <taxon>Choanephora</taxon>
    </lineage>
</organism>
<keyword evidence="2" id="KW-0732">Signal</keyword>
<proteinExistence type="predicted"/>
<name>A0A1C7N7F6_9FUNG</name>
<feature type="compositionally biased region" description="Acidic residues" evidence="1">
    <location>
        <begin position="110"/>
        <end position="133"/>
    </location>
</feature>
<gene>
    <name evidence="3" type="ORF">A0J61_06895</name>
</gene>
<feature type="signal peptide" evidence="2">
    <location>
        <begin position="1"/>
        <end position="21"/>
    </location>
</feature>
<protein>
    <submittedName>
        <fullName evidence="3">Uncharacterized protein</fullName>
    </submittedName>
</protein>
<comment type="caution">
    <text evidence="3">The sequence shown here is derived from an EMBL/GenBank/DDBJ whole genome shotgun (WGS) entry which is preliminary data.</text>
</comment>
<feature type="compositionally biased region" description="Acidic residues" evidence="1">
    <location>
        <begin position="141"/>
        <end position="152"/>
    </location>
</feature>